<gene>
    <name evidence="1" type="ORF">ASPTUDRAFT_51064</name>
</gene>
<evidence type="ECO:0000313" key="2">
    <source>
        <dbReference type="Proteomes" id="UP000184304"/>
    </source>
</evidence>
<accession>A0A1L9NFT7</accession>
<name>A0A1L9NFT7_ASPTC</name>
<dbReference type="EMBL" id="KV878180">
    <property type="protein sequence ID" value="OJI88156.1"/>
    <property type="molecule type" value="Genomic_DNA"/>
</dbReference>
<organism evidence="1 2">
    <name type="scientific">Aspergillus tubingensis (strain CBS 134.48)</name>
    <dbReference type="NCBI Taxonomy" id="767770"/>
    <lineage>
        <taxon>Eukaryota</taxon>
        <taxon>Fungi</taxon>
        <taxon>Dikarya</taxon>
        <taxon>Ascomycota</taxon>
        <taxon>Pezizomycotina</taxon>
        <taxon>Eurotiomycetes</taxon>
        <taxon>Eurotiomycetidae</taxon>
        <taxon>Eurotiales</taxon>
        <taxon>Aspergillaceae</taxon>
        <taxon>Aspergillus</taxon>
        <taxon>Aspergillus subgen. Circumdati</taxon>
    </lineage>
</organism>
<dbReference type="AlphaFoldDB" id="A0A1L9NFT7"/>
<dbReference type="Proteomes" id="UP000184304">
    <property type="component" value="Unassembled WGS sequence"/>
</dbReference>
<keyword evidence="2" id="KW-1185">Reference proteome</keyword>
<proteinExistence type="predicted"/>
<protein>
    <submittedName>
        <fullName evidence="1">Uncharacterized protein</fullName>
    </submittedName>
</protein>
<reference evidence="2" key="1">
    <citation type="journal article" date="2017" name="Genome Biol.">
        <title>Comparative genomics reveals high biological diversity and specific adaptations in the industrially and medically important fungal genus Aspergillus.</title>
        <authorList>
            <person name="de Vries R.P."/>
            <person name="Riley R."/>
            <person name="Wiebenga A."/>
            <person name="Aguilar-Osorio G."/>
            <person name="Amillis S."/>
            <person name="Uchima C.A."/>
            <person name="Anderluh G."/>
            <person name="Asadollahi M."/>
            <person name="Askin M."/>
            <person name="Barry K."/>
            <person name="Battaglia E."/>
            <person name="Bayram O."/>
            <person name="Benocci T."/>
            <person name="Braus-Stromeyer S.A."/>
            <person name="Caldana C."/>
            <person name="Canovas D."/>
            <person name="Cerqueira G.C."/>
            <person name="Chen F."/>
            <person name="Chen W."/>
            <person name="Choi C."/>
            <person name="Clum A."/>
            <person name="Dos Santos R.A."/>
            <person name="Damasio A.R."/>
            <person name="Diallinas G."/>
            <person name="Emri T."/>
            <person name="Fekete E."/>
            <person name="Flipphi M."/>
            <person name="Freyberg S."/>
            <person name="Gallo A."/>
            <person name="Gournas C."/>
            <person name="Habgood R."/>
            <person name="Hainaut M."/>
            <person name="Harispe M.L."/>
            <person name="Henrissat B."/>
            <person name="Hilden K.S."/>
            <person name="Hope R."/>
            <person name="Hossain A."/>
            <person name="Karabika E."/>
            <person name="Karaffa L."/>
            <person name="Karanyi Z."/>
            <person name="Krasevec N."/>
            <person name="Kuo A."/>
            <person name="Kusch H."/>
            <person name="LaButti K."/>
            <person name="Lagendijk E.L."/>
            <person name="Lapidus A."/>
            <person name="Levasseur A."/>
            <person name="Lindquist E."/>
            <person name="Lipzen A."/>
            <person name="Logrieco A.F."/>
            <person name="MacCabe A."/>
            <person name="Maekelae M.R."/>
            <person name="Malavazi I."/>
            <person name="Melin P."/>
            <person name="Meyer V."/>
            <person name="Mielnichuk N."/>
            <person name="Miskei M."/>
            <person name="Molnar A.P."/>
            <person name="Mule G."/>
            <person name="Ngan C.Y."/>
            <person name="Orejas M."/>
            <person name="Orosz E."/>
            <person name="Ouedraogo J.P."/>
            <person name="Overkamp K.M."/>
            <person name="Park H.-S."/>
            <person name="Perrone G."/>
            <person name="Piumi F."/>
            <person name="Punt P.J."/>
            <person name="Ram A.F."/>
            <person name="Ramon A."/>
            <person name="Rauscher S."/>
            <person name="Record E."/>
            <person name="Riano-Pachon D.M."/>
            <person name="Robert V."/>
            <person name="Roehrig J."/>
            <person name="Ruller R."/>
            <person name="Salamov A."/>
            <person name="Salih N.S."/>
            <person name="Samson R.A."/>
            <person name="Sandor E."/>
            <person name="Sanguinetti M."/>
            <person name="Schuetze T."/>
            <person name="Sepcic K."/>
            <person name="Shelest E."/>
            <person name="Sherlock G."/>
            <person name="Sophianopoulou V."/>
            <person name="Squina F.M."/>
            <person name="Sun H."/>
            <person name="Susca A."/>
            <person name="Todd R.B."/>
            <person name="Tsang A."/>
            <person name="Unkles S.E."/>
            <person name="van de Wiele N."/>
            <person name="van Rossen-Uffink D."/>
            <person name="Oliveira J.V."/>
            <person name="Vesth T.C."/>
            <person name="Visser J."/>
            <person name="Yu J.-H."/>
            <person name="Zhou M."/>
            <person name="Andersen M.R."/>
            <person name="Archer D.B."/>
            <person name="Baker S.E."/>
            <person name="Benoit I."/>
            <person name="Brakhage A.A."/>
            <person name="Braus G.H."/>
            <person name="Fischer R."/>
            <person name="Frisvad J.C."/>
            <person name="Goldman G.H."/>
            <person name="Houbraken J."/>
            <person name="Oakley B."/>
            <person name="Pocsi I."/>
            <person name="Scazzocchio C."/>
            <person name="Seiboth B."/>
            <person name="vanKuyk P.A."/>
            <person name="Wortman J."/>
            <person name="Dyer P.S."/>
            <person name="Grigoriev I.V."/>
        </authorList>
    </citation>
    <scope>NUCLEOTIDE SEQUENCE [LARGE SCALE GENOMIC DNA]</scope>
    <source>
        <strain evidence="2">CBS 134.48</strain>
    </source>
</reference>
<evidence type="ECO:0000313" key="1">
    <source>
        <dbReference type="EMBL" id="OJI88156.1"/>
    </source>
</evidence>
<dbReference type="VEuPathDB" id="FungiDB:ASPTUDRAFT_51064"/>
<sequence>MKVAPLQTWPGCVVARLSYRLLVWPVENHFRRKKSPRRNTALGSWQTREKLRRTDWSVRRIWTDGSGEQRGLLGLCQSAVTAASSLVNVDCITCYPS</sequence>